<dbReference type="AlphaFoldDB" id="D2UYK6"/>
<proteinExistence type="predicted"/>
<dbReference type="VEuPathDB" id="AmoebaDB:NAEGRDRAFT_61502"/>
<sequence>MKYRDLENTCIYLKEFVSLLMEKRVNVEARWHKFIMNRALIYILDSLAYYNGRTSIPLERKSRFFERFTEMMVEIWPYVKTSPYRIYLMNSHKTTLETIFCSQWKILPPLYEGYQVVAQFNELVLNATDMELKMLKYLAETIIPQSSPSHFNSFQEANHFFSITNSVHIKQNTTQQTEKKQEYIKKISTWIKDNPMLSAEEISALEVLLVEL</sequence>
<organism evidence="2">
    <name type="scientific">Naegleria gruberi</name>
    <name type="common">Amoeba</name>
    <dbReference type="NCBI Taxonomy" id="5762"/>
    <lineage>
        <taxon>Eukaryota</taxon>
        <taxon>Discoba</taxon>
        <taxon>Heterolobosea</taxon>
        <taxon>Tetramitia</taxon>
        <taxon>Eutetramitia</taxon>
        <taxon>Vahlkampfiidae</taxon>
        <taxon>Naegleria</taxon>
    </lineage>
</organism>
<name>D2UYK6_NAEGR</name>
<gene>
    <name evidence="1" type="ORF">NAEGRDRAFT_61502</name>
</gene>
<evidence type="ECO:0000313" key="1">
    <source>
        <dbReference type="EMBL" id="EFC50811.1"/>
    </source>
</evidence>
<dbReference type="EMBL" id="GG738845">
    <property type="protein sequence ID" value="EFC50811.1"/>
    <property type="molecule type" value="Genomic_DNA"/>
</dbReference>
<dbReference type="Proteomes" id="UP000006671">
    <property type="component" value="Unassembled WGS sequence"/>
</dbReference>
<reference evidence="1 2" key="1">
    <citation type="journal article" date="2010" name="Cell">
        <title>The genome of Naegleria gruberi illuminates early eukaryotic versatility.</title>
        <authorList>
            <person name="Fritz-Laylin L.K."/>
            <person name="Prochnik S.E."/>
            <person name="Ginger M.L."/>
            <person name="Dacks J.B."/>
            <person name="Carpenter M.L."/>
            <person name="Field M.C."/>
            <person name="Kuo A."/>
            <person name="Paredez A."/>
            <person name="Chapman J."/>
            <person name="Pham J."/>
            <person name="Shu S."/>
            <person name="Neupane R."/>
            <person name="Cipriano M."/>
            <person name="Mancuso J."/>
            <person name="Tu H."/>
            <person name="Salamov A."/>
            <person name="Lindquist E."/>
            <person name="Shapiro H."/>
            <person name="Lucas S."/>
            <person name="Grigoriev I.V."/>
            <person name="Cande W.Z."/>
            <person name="Fulton C."/>
            <person name="Rokhsar D.S."/>
            <person name="Dawson S.C."/>
        </authorList>
    </citation>
    <scope>NUCLEOTIDE SEQUENCE [LARGE SCALE GENOMIC DNA]</scope>
    <source>
        <strain evidence="1 2">NEG-M</strain>
    </source>
</reference>
<dbReference type="KEGG" id="ngr:NAEGRDRAFT_61502"/>
<dbReference type="RefSeq" id="XP_002683555.1">
    <property type="nucleotide sequence ID" value="XM_002683509.1"/>
</dbReference>
<keyword evidence="2" id="KW-1185">Reference proteome</keyword>
<accession>D2UYK6</accession>
<protein>
    <submittedName>
        <fullName evidence="1">Predicted protein</fullName>
    </submittedName>
</protein>
<dbReference type="GeneID" id="8859233"/>
<evidence type="ECO:0000313" key="2">
    <source>
        <dbReference type="Proteomes" id="UP000006671"/>
    </source>
</evidence>
<dbReference type="InParanoid" id="D2UYK6"/>